<evidence type="ECO:0000313" key="3">
    <source>
        <dbReference type="Proteomes" id="UP000316184"/>
    </source>
</evidence>
<organism evidence="2 3">
    <name type="scientific">Saccharopolyspora dendranthemae</name>
    <dbReference type="NCBI Taxonomy" id="1181886"/>
    <lineage>
        <taxon>Bacteria</taxon>
        <taxon>Bacillati</taxon>
        <taxon>Actinomycetota</taxon>
        <taxon>Actinomycetes</taxon>
        <taxon>Pseudonocardiales</taxon>
        <taxon>Pseudonocardiaceae</taxon>
        <taxon>Saccharopolyspora</taxon>
    </lineage>
</organism>
<evidence type="ECO:0000256" key="1">
    <source>
        <dbReference type="SAM" id="MobiDB-lite"/>
    </source>
</evidence>
<comment type="caution">
    <text evidence="2">The sequence shown here is derived from an EMBL/GenBank/DDBJ whole genome shotgun (WGS) entry which is preliminary data.</text>
</comment>
<dbReference type="InterPro" id="IPR036689">
    <property type="entry name" value="ESAT-6-like_sf"/>
</dbReference>
<reference evidence="2 3" key="1">
    <citation type="submission" date="2019-06" db="EMBL/GenBank/DDBJ databases">
        <title>Sequencing the genomes of 1000 actinobacteria strains.</title>
        <authorList>
            <person name="Klenk H.-P."/>
        </authorList>
    </citation>
    <scope>NUCLEOTIDE SEQUENCE [LARGE SCALE GENOMIC DNA]</scope>
    <source>
        <strain evidence="2 3">DSM 46699</strain>
    </source>
</reference>
<sequence length="112" mass="11779">MPDFTVDVGGLDALSKNLDRTTENIEGATKRIKDLGTGSLGPAELDEACADFRADWEEGLDKLREAVDQVKGALDASRQTYAELDSKIAESLQKMSGGESAGEGNSASGGTR</sequence>
<proteinExistence type="predicted"/>
<accession>A0A561V9Q4</accession>
<feature type="compositionally biased region" description="Low complexity" evidence="1">
    <location>
        <begin position="96"/>
        <end position="112"/>
    </location>
</feature>
<protein>
    <submittedName>
        <fullName evidence="2">Excreted virulence factor EspC (Type VII ESX diderm)</fullName>
    </submittedName>
</protein>
<name>A0A561V9Q4_9PSEU</name>
<gene>
    <name evidence="2" type="ORF">FHU35_11961</name>
</gene>
<feature type="region of interest" description="Disordered" evidence="1">
    <location>
        <begin position="92"/>
        <end position="112"/>
    </location>
</feature>
<dbReference type="Gene3D" id="1.10.287.1060">
    <property type="entry name" value="ESAT-6-like"/>
    <property type="match status" value="1"/>
</dbReference>
<dbReference type="RefSeq" id="WP_186459256.1">
    <property type="nucleotide sequence ID" value="NZ_VIWX01000001.1"/>
</dbReference>
<evidence type="ECO:0000313" key="2">
    <source>
        <dbReference type="EMBL" id="TWG08342.1"/>
    </source>
</evidence>
<dbReference type="SUPFAM" id="SSF140453">
    <property type="entry name" value="EsxAB dimer-like"/>
    <property type="match status" value="1"/>
</dbReference>
<dbReference type="Proteomes" id="UP000316184">
    <property type="component" value="Unassembled WGS sequence"/>
</dbReference>
<dbReference type="EMBL" id="VIWX01000001">
    <property type="protein sequence ID" value="TWG08342.1"/>
    <property type="molecule type" value="Genomic_DNA"/>
</dbReference>
<dbReference type="AlphaFoldDB" id="A0A561V9Q4"/>
<keyword evidence="3" id="KW-1185">Reference proteome</keyword>